<sequence>IAGIEDTDARALAETVCDLFVYATLEENLSWFIMHRFMSVSALRVTRRFSVRYPAPPHASRHSWIARVA</sequence>
<feature type="non-terminal residue" evidence="1">
    <location>
        <position position="1"/>
    </location>
</feature>
<dbReference type="EMBL" id="JAAGUZ010000235">
    <property type="protein sequence ID" value="NEW48377.1"/>
    <property type="molecule type" value="Genomic_DNA"/>
</dbReference>
<name>A0A6P1DD12_9NOCA</name>
<dbReference type="SUPFAM" id="SSF47203">
    <property type="entry name" value="Acyl-CoA dehydrogenase C-terminal domain-like"/>
    <property type="match status" value="1"/>
</dbReference>
<reference evidence="1 2" key="1">
    <citation type="submission" date="2020-01" db="EMBL/GenBank/DDBJ databases">
        <title>Genetics and antimicrobial susceptibilities of Nocardia species isolated from the soil; a comparison with species isolated from humans.</title>
        <authorList>
            <person name="Carrasco G."/>
            <person name="Monzon S."/>
            <person name="Sansegundo M."/>
            <person name="Garcia E."/>
            <person name="Garrido N."/>
            <person name="Medina M.J."/>
            <person name="Villalon P."/>
            <person name="Ramirez-Arocha A.C."/>
            <person name="Jimenez P."/>
            <person name="Cuesta I."/>
            <person name="Valdezate S."/>
        </authorList>
    </citation>
    <scope>NUCLEOTIDE SEQUENCE [LARGE SCALE GENOMIC DNA]</scope>
    <source>
        <strain evidence="1 2">CNM20110639</strain>
    </source>
</reference>
<organism evidence="1 2">
    <name type="scientific">Nocardia cyriacigeorgica</name>
    <dbReference type="NCBI Taxonomy" id="135487"/>
    <lineage>
        <taxon>Bacteria</taxon>
        <taxon>Bacillati</taxon>
        <taxon>Actinomycetota</taxon>
        <taxon>Actinomycetes</taxon>
        <taxon>Mycobacteriales</taxon>
        <taxon>Nocardiaceae</taxon>
        <taxon>Nocardia</taxon>
    </lineage>
</organism>
<evidence type="ECO:0000313" key="1">
    <source>
        <dbReference type="EMBL" id="NEW48377.1"/>
    </source>
</evidence>
<accession>A0A6P1DD12</accession>
<protein>
    <submittedName>
        <fullName evidence="1">Uncharacterized protein</fullName>
    </submittedName>
</protein>
<dbReference type="InterPro" id="IPR036250">
    <property type="entry name" value="AcylCo_DH-like_C"/>
</dbReference>
<evidence type="ECO:0000313" key="2">
    <source>
        <dbReference type="Proteomes" id="UP000468928"/>
    </source>
</evidence>
<proteinExistence type="predicted"/>
<dbReference type="Proteomes" id="UP000468928">
    <property type="component" value="Unassembled WGS sequence"/>
</dbReference>
<dbReference type="AlphaFoldDB" id="A0A6P1DD12"/>
<comment type="caution">
    <text evidence="1">The sequence shown here is derived from an EMBL/GenBank/DDBJ whole genome shotgun (WGS) entry which is preliminary data.</text>
</comment>
<dbReference type="GO" id="GO:0016627">
    <property type="term" value="F:oxidoreductase activity, acting on the CH-CH group of donors"/>
    <property type="evidence" value="ECO:0007669"/>
    <property type="project" value="InterPro"/>
</dbReference>
<gene>
    <name evidence="1" type="ORF">GV789_28835</name>
</gene>